<dbReference type="AlphaFoldDB" id="E9CQE1"/>
<dbReference type="HOGENOM" id="CLU_2644094_0_0_6"/>
<feature type="non-terminal residue" evidence="1">
    <location>
        <position position="77"/>
    </location>
</feature>
<sequence>MREQCTTHIYLANPKADYEQYVNQLKVPERYFNIIKNLDPLSRQFLIVKSPLYKGDLNDFAALVTLDLSGLGVTTKL</sequence>
<dbReference type="EMBL" id="GL636242">
    <property type="protein sequence ID" value="EFW11229.1"/>
    <property type="molecule type" value="Genomic_DNA"/>
</dbReference>
<evidence type="ECO:0000313" key="1">
    <source>
        <dbReference type="EMBL" id="EFW11229.1"/>
    </source>
</evidence>
<proteinExistence type="predicted"/>
<organism evidence="1 2">
    <name type="scientific">Serratia symbiotica str. Tucson</name>
    <dbReference type="NCBI Taxonomy" id="914128"/>
    <lineage>
        <taxon>Bacteria</taxon>
        <taxon>Pseudomonadati</taxon>
        <taxon>Pseudomonadota</taxon>
        <taxon>Gammaproteobacteria</taxon>
        <taxon>Enterobacterales</taxon>
        <taxon>Yersiniaceae</taxon>
        <taxon>Serratia</taxon>
        <taxon>Serratia symbiotica</taxon>
    </lineage>
</organism>
<evidence type="ECO:0000313" key="2">
    <source>
        <dbReference type="Proteomes" id="UP000013568"/>
    </source>
</evidence>
<keyword evidence="2" id="KW-1185">Reference proteome</keyword>
<accession>E9CQE1</accession>
<dbReference type="Proteomes" id="UP000013568">
    <property type="component" value="Unassembled WGS sequence"/>
</dbReference>
<protein>
    <submittedName>
        <fullName evidence="1">Putative TriC conjugal transfer protein</fullName>
    </submittedName>
</protein>
<name>E9CQE1_9GAMM</name>
<reference evidence="2" key="1">
    <citation type="journal article" date="2011" name="Genome Biol. Evol.">
        <title>Massive genomic decay in Serratia symbiotica, a recently evolved symbiont of aphids.</title>
        <authorList>
            <person name="Burke G.R."/>
            <person name="Moran N.A."/>
        </authorList>
    </citation>
    <scope>NUCLEOTIDE SEQUENCE [LARGE SCALE GENOMIC DNA]</scope>
    <source>
        <strain evidence="2">Tucson</strain>
    </source>
</reference>
<gene>
    <name evidence="1" type="primary">triC</name>
    <name evidence="1" type="ORF">SSYM_0105</name>
</gene>